<dbReference type="GO" id="GO:0005886">
    <property type="term" value="C:plasma membrane"/>
    <property type="evidence" value="ECO:0007669"/>
    <property type="project" value="UniProtKB-SubCell"/>
</dbReference>
<keyword evidence="5 6" id="KW-0472">Membrane</keyword>
<dbReference type="PANTHER" id="PTHR11384">
    <property type="entry name" value="ATP-BINDING CASSETTE, SUB-FAMILY D MEMBER"/>
    <property type="match status" value="1"/>
</dbReference>
<evidence type="ECO:0000256" key="3">
    <source>
        <dbReference type="ARBA" id="ARBA00022692"/>
    </source>
</evidence>
<feature type="transmembrane region" description="Helical" evidence="6">
    <location>
        <begin position="54"/>
        <end position="83"/>
    </location>
</feature>
<dbReference type="GO" id="GO:0015833">
    <property type="term" value="P:peptide transport"/>
    <property type="evidence" value="ECO:0007669"/>
    <property type="project" value="InterPro"/>
</dbReference>
<dbReference type="PANTHER" id="PTHR11384:SF59">
    <property type="entry name" value="LYSOSOMAL COBALAMIN TRANSPORTER ABCD4"/>
    <property type="match status" value="1"/>
</dbReference>
<dbReference type="EMBL" id="CP003789">
    <property type="protein sequence ID" value="AGA65291.1"/>
    <property type="molecule type" value="Genomic_DNA"/>
</dbReference>
<dbReference type="GO" id="GO:1904680">
    <property type="term" value="F:peptide transmembrane transporter activity"/>
    <property type="evidence" value="ECO:0007669"/>
    <property type="project" value="InterPro"/>
</dbReference>
<dbReference type="GO" id="GO:0005524">
    <property type="term" value="F:ATP binding"/>
    <property type="evidence" value="ECO:0007669"/>
    <property type="project" value="InterPro"/>
</dbReference>
<feature type="transmembrane region" description="Helical" evidence="6">
    <location>
        <begin position="147"/>
        <end position="173"/>
    </location>
</feature>
<protein>
    <submittedName>
        <fullName evidence="7">SbmA protein</fullName>
    </submittedName>
</protein>
<dbReference type="InterPro" id="IPR009248">
    <property type="entry name" value="SbmA_BacA"/>
</dbReference>
<feature type="transmembrane region" description="Helical" evidence="6">
    <location>
        <begin position="12"/>
        <end position="34"/>
    </location>
</feature>
<evidence type="ECO:0000313" key="7">
    <source>
        <dbReference type="EMBL" id="AGA65291.1"/>
    </source>
</evidence>
<evidence type="ECO:0000256" key="6">
    <source>
        <dbReference type="SAM" id="Phobius"/>
    </source>
</evidence>
<proteinExistence type="predicted"/>
<dbReference type="RefSeq" id="WP_015273716.1">
    <property type="nucleotide sequence ID" value="NC_019907.1"/>
</dbReference>
<feature type="transmembrane region" description="Helical" evidence="6">
    <location>
        <begin position="318"/>
        <end position="335"/>
    </location>
</feature>
<comment type="subcellular location">
    <subcellularLocation>
        <location evidence="1">Cell membrane</location>
        <topology evidence="1">Multi-pass membrane protein</topology>
    </subcellularLocation>
</comment>
<reference evidence="7 8" key="1">
    <citation type="journal article" date="2012" name="Stand. Genomic Sci.">
        <title>Complete genome sequence of Liberibacter crescens BT-1.</title>
        <authorList>
            <person name="Leonard M.T."/>
            <person name="Fagen J.R."/>
            <person name="Davis-Richardson A.G."/>
            <person name="Davis M.J."/>
            <person name="Triplett E.W."/>
        </authorList>
    </citation>
    <scope>NUCLEOTIDE SEQUENCE [LARGE SCALE GENOMIC DNA]</scope>
    <source>
        <strain evidence="7 8">BT-1</strain>
    </source>
</reference>
<accession>L0EY30</accession>
<organism evidence="7 8">
    <name type="scientific">Liberibacter crescens (strain BT-1)</name>
    <dbReference type="NCBI Taxonomy" id="1215343"/>
    <lineage>
        <taxon>Bacteria</taxon>
        <taxon>Pseudomonadati</taxon>
        <taxon>Pseudomonadota</taxon>
        <taxon>Alphaproteobacteria</taxon>
        <taxon>Hyphomicrobiales</taxon>
        <taxon>Rhizobiaceae</taxon>
        <taxon>Liberibacter</taxon>
    </lineage>
</organism>
<feature type="transmembrane region" description="Helical" evidence="6">
    <location>
        <begin position="95"/>
        <end position="121"/>
    </location>
</feature>
<keyword evidence="3 6" id="KW-0812">Transmembrane</keyword>
<feature type="transmembrane region" description="Helical" evidence="6">
    <location>
        <begin position="341"/>
        <end position="362"/>
    </location>
</feature>
<evidence type="ECO:0000256" key="4">
    <source>
        <dbReference type="ARBA" id="ARBA00022989"/>
    </source>
</evidence>
<dbReference type="PATRIC" id="fig|1215343.11.peg.1340"/>
<dbReference type="Pfam" id="PF05992">
    <property type="entry name" value="SbmA_BacA"/>
    <property type="match status" value="1"/>
</dbReference>
<evidence type="ECO:0000256" key="2">
    <source>
        <dbReference type="ARBA" id="ARBA00022448"/>
    </source>
</evidence>
<evidence type="ECO:0000256" key="1">
    <source>
        <dbReference type="ARBA" id="ARBA00004651"/>
    </source>
</evidence>
<dbReference type="InterPro" id="IPR050835">
    <property type="entry name" value="ABC_transporter_sub-D"/>
</dbReference>
<feature type="transmembrane region" description="Helical" evidence="6">
    <location>
        <begin position="247"/>
        <end position="270"/>
    </location>
</feature>
<keyword evidence="4 6" id="KW-1133">Transmembrane helix</keyword>
<sequence>MLSSFFPQPKIFFWSLFFWSAFCVFIWFLCFKGIEPTVINHIFGTHFNSLEKTPIIGVKALFTFPLICFYIYFFVVVGIFYIFWGIYSPHSFQVWSIFGSSCIIFSTFIQVELSVVINAWYGPFWDLIQSAVSKPGSVKLSEFYSSMWTIVEVLLLMVLLNTITSFLVSHYIFRWRNAMSDYYLKNWSFLREIEGASQRIQEDTMRFSMIVEGLAIDFVENIMTLIAFTPIFIMLSKHVMELPIIGIIPYPLLFVAVFWSLFGTVILFLVGWKLPGLGFKNQKVEAAFRKELVYGEDDSMRASPEITRKLFNDIRKNYLMMYFHYLYFNVVKYLYLQLDVIIPYVVLGPTIISGKVSLGIITQIMSAFSKVRSSFQYLVSSWSTIIELISIYKRLSSFEKTLENKTSH</sequence>
<dbReference type="Proteomes" id="UP000010799">
    <property type="component" value="Chromosome"/>
</dbReference>
<keyword evidence="2" id="KW-0813">Transport</keyword>
<dbReference type="NCBIfam" id="NF008306">
    <property type="entry name" value="PRK11098.1"/>
    <property type="match status" value="1"/>
</dbReference>
<feature type="transmembrane region" description="Helical" evidence="6">
    <location>
        <begin position="214"/>
        <end position="235"/>
    </location>
</feature>
<dbReference type="SUPFAM" id="SSF90123">
    <property type="entry name" value="ABC transporter transmembrane region"/>
    <property type="match status" value="1"/>
</dbReference>
<dbReference type="STRING" id="1215343.B488_12990"/>
<gene>
    <name evidence="7" type="ordered locus">B488_12990</name>
</gene>
<dbReference type="eggNOG" id="COG1133">
    <property type="taxonomic scope" value="Bacteria"/>
</dbReference>
<dbReference type="NCBIfam" id="NF009036">
    <property type="entry name" value="PRK12369.1"/>
    <property type="match status" value="1"/>
</dbReference>
<dbReference type="AlphaFoldDB" id="L0EY30"/>
<dbReference type="InterPro" id="IPR036640">
    <property type="entry name" value="ABC1_TM_sf"/>
</dbReference>
<name>L0EY30_LIBCB</name>
<evidence type="ECO:0000256" key="5">
    <source>
        <dbReference type="ARBA" id="ARBA00023136"/>
    </source>
</evidence>
<keyword evidence="8" id="KW-1185">Reference proteome</keyword>
<dbReference type="KEGG" id="lcc:B488_12990"/>
<dbReference type="HOGENOM" id="CLU_045533_0_0_5"/>
<evidence type="ECO:0000313" key="8">
    <source>
        <dbReference type="Proteomes" id="UP000010799"/>
    </source>
</evidence>